<comment type="pathway">
    <text evidence="3 9">Cofactor biosynthesis; tetrahydrofolate biosynthesis; 7,8-dihydrofolate from 2-amino-4-hydroxy-6-hydroxymethyl-7,8-dihydropteridine diphosphate and 4-aminobenzoate: step 1/2.</text>
</comment>
<dbReference type="GO" id="GO:0004156">
    <property type="term" value="F:dihydropteroate synthase activity"/>
    <property type="evidence" value="ECO:0007669"/>
    <property type="project" value="UniProtKB-EC"/>
</dbReference>
<dbReference type="SUPFAM" id="SSF51717">
    <property type="entry name" value="Dihydropteroate synthetase-like"/>
    <property type="match status" value="1"/>
</dbReference>
<dbReference type="GO" id="GO:0046872">
    <property type="term" value="F:metal ion binding"/>
    <property type="evidence" value="ECO:0007669"/>
    <property type="project" value="UniProtKB-KW"/>
</dbReference>
<dbReference type="InterPro" id="IPR045031">
    <property type="entry name" value="DHP_synth-like"/>
</dbReference>
<evidence type="ECO:0000256" key="7">
    <source>
        <dbReference type="ARBA" id="ARBA00022842"/>
    </source>
</evidence>
<evidence type="ECO:0000256" key="8">
    <source>
        <dbReference type="ARBA" id="ARBA00022909"/>
    </source>
</evidence>
<evidence type="ECO:0000256" key="6">
    <source>
        <dbReference type="ARBA" id="ARBA00022723"/>
    </source>
</evidence>
<sequence>MKYFSCGRFKLALDRPWVMGIVNVTPDSFVDGGQYDTLVHAVAHAERLLKDGADILDIGGESTRPGAALVPVEEEIRRVIPVLQALSSLNVPLSIDTRKPEVMRAAIDAGVDLVNDISALEGSGAMDVLAASQVGVCLMHKQGEPQTMQDSPVYEDVVAEVGLYLQQRIALAMSAGIAAERIVFDPGFGFGKSLAHNVALFQSLDLLCTQLSLPLLVGVSRKKMLGEITGYAVSGRVQASVVAALLAVQKGAAIVRVHDVRETVDALKLWKALK</sequence>
<dbReference type="InterPro" id="IPR006390">
    <property type="entry name" value="DHP_synth_dom"/>
</dbReference>
<dbReference type="PROSITE" id="PS00792">
    <property type="entry name" value="DHPS_1"/>
    <property type="match status" value="1"/>
</dbReference>
<dbReference type="PANTHER" id="PTHR20941:SF1">
    <property type="entry name" value="FOLIC ACID SYNTHESIS PROTEIN FOL1"/>
    <property type="match status" value="1"/>
</dbReference>
<dbReference type="PROSITE" id="PS50972">
    <property type="entry name" value="PTERIN_BINDING"/>
    <property type="match status" value="1"/>
</dbReference>
<dbReference type="Pfam" id="PF00809">
    <property type="entry name" value="Pterin_bind"/>
    <property type="match status" value="1"/>
</dbReference>
<reference evidence="11 12" key="1">
    <citation type="submission" date="2020-05" db="EMBL/GenBank/DDBJ databases">
        <title>Complete genome sequence of Deefgea sp. D17.</title>
        <authorList>
            <person name="Bae J.-W."/>
            <person name="Han J.E."/>
        </authorList>
    </citation>
    <scope>NUCLEOTIDE SEQUENCE [LARGE SCALE GENOMIC DNA]</scope>
    <source>
        <strain evidence="11 12">D17</strain>
    </source>
</reference>
<keyword evidence="5 9" id="KW-0808">Transferase</keyword>
<evidence type="ECO:0000256" key="5">
    <source>
        <dbReference type="ARBA" id="ARBA00022679"/>
    </source>
</evidence>
<dbReference type="GO" id="GO:0005829">
    <property type="term" value="C:cytosol"/>
    <property type="evidence" value="ECO:0007669"/>
    <property type="project" value="TreeGrafter"/>
</dbReference>
<dbReference type="EMBL" id="CP054143">
    <property type="protein sequence ID" value="QKJ67250.1"/>
    <property type="molecule type" value="Genomic_DNA"/>
</dbReference>
<dbReference type="PROSITE" id="PS00793">
    <property type="entry name" value="DHPS_2"/>
    <property type="match status" value="1"/>
</dbReference>
<dbReference type="PANTHER" id="PTHR20941">
    <property type="entry name" value="FOLATE SYNTHESIS PROTEINS"/>
    <property type="match status" value="1"/>
</dbReference>
<keyword evidence="8 9" id="KW-0289">Folate biosynthesis</keyword>
<dbReference type="NCBIfam" id="TIGR01496">
    <property type="entry name" value="DHPS"/>
    <property type="match status" value="1"/>
</dbReference>
<evidence type="ECO:0000256" key="3">
    <source>
        <dbReference type="ARBA" id="ARBA00004763"/>
    </source>
</evidence>
<dbReference type="GO" id="GO:0046654">
    <property type="term" value="P:tetrahydrofolate biosynthetic process"/>
    <property type="evidence" value="ECO:0007669"/>
    <property type="project" value="UniProtKB-UniPathway"/>
</dbReference>
<evidence type="ECO:0000256" key="9">
    <source>
        <dbReference type="RuleBase" id="RU361205"/>
    </source>
</evidence>
<proteinExistence type="inferred from homology"/>
<keyword evidence="12" id="KW-1185">Reference proteome</keyword>
<comment type="catalytic activity">
    <reaction evidence="1">
        <text>(7,8-dihydropterin-6-yl)methyl diphosphate + 4-aminobenzoate = 7,8-dihydropteroate + diphosphate</text>
        <dbReference type="Rhea" id="RHEA:19949"/>
        <dbReference type="ChEBI" id="CHEBI:17836"/>
        <dbReference type="ChEBI" id="CHEBI:17839"/>
        <dbReference type="ChEBI" id="CHEBI:33019"/>
        <dbReference type="ChEBI" id="CHEBI:72950"/>
        <dbReference type="EC" id="2.5.1.15"/>
    </reaction>
</comment>
<dbReference type="AlphaFoldDB" id="A0A6M8SVD0"/>
<evidence type="ECO:0000256" key="1">
    <source>
        <dbReference type="ARBA" id="ARBA00000012"/>
    </source>
</evidence>
<dbReference type="CDD" id="cd00739">
    <property type="entry name" value="DHPS"/>
    <property type="match status" value="1"/>
</dbReference>
<comment type="similarity">
    <text evidence="9">Belongs to the DHPS family.</text>
</comment>
<dbReference type="Proteomes" id="UP000504844">
    <property type="component" value="Chromosome"/>
</dbReference>
<dbReference type="GO" id="GO:0046656">
    <property type="term" value="P:folic acid biosynthetic process"/>
    <property type="evidence" value="ECO:0007669"/>
    <property type="project" value="UniProtKB-KW"/>
</dbReference>
<dbReference type="InterPro" id="IPR000489">
    <property type="entry name" value="Pterin-binding_dom"/>
</dbReference>
<organism evidence="11 12">
    <name type="scientific">Deefgea piscis</name>
    <dbReference type="NCBI Taxonomy" id="2739061"/>
    <lineage>
        <taxon>Bacteria</taxon>
        <taxon>Pseudomonadati</taxon>
        <taxon>Pseudomonadota</taxon>
        <taxon>Betaproteobacteria</taxon>
        <taxon>Neisseriales</taxon>
        <taxon>Chitinibacteraceae</taxon>
        <taxon>Deefgea</taxon>
    </lineage>
</organism>
<comment type="cofactor">
    <cofactor evidence="2 9">
        <name>Mg(2+)</name>
        <dbReference type="ChEBI" id="CHEBI:18420"/>
    </cofactor>
</comment>
<keyword evidence="7 9" id="KW-0460">Magnesium</keyword>
<evidence type="ECO:0000313" key="12">
    <source>
        <dbReference type="Proteomes" id="UP000504844"/>
    </source>
</evidence>
<comment type="function">
    <text evidence="9">Catalyzes the condensation of para-aminobenzoate (pABA) with 6-hydroxymethyl-7,8-dihydropterin diphosphate (DHPt-PP) to form 7,8-dihydropteroate (H2Pte), the immediate precursor of folate derivatives.</text>
</comment>
<dbReference type="Gene3D" id="3.20.20.20">
    <property type="entry name" value="Dihydropteroate synthase-like"/>
    <property type="match status" value="1"/>
</dbReference>
<dbReference type="InterPro" id="IPR011005">
    <property type="entry name" value="Dihydropteroate_synth-like_sf"/>
</dbReference>
<evidence type="ECO:0000256" key="2">
    <source>
        <dbReference type="ARBA" id="ARBA00001946"/>
    </source>
</evidence>
<evidence type="ECO:0000259" key="10">
    <source>
        <dbReference type="PROSITE" id="PS50972"/>
    </source>
</evidence>
<accession>A0A6M8SVD0</accession>
<protein>
    <recommendedName>
        <fullName evidence="4 9">Dihydropteroate synthase</fullName>
        <shortName evidence="9">DHPS</shortName>
        <ecNumber evidence="4 9">2.5.1.15</ecNumber>
    </recommendedName>
    <alternativeName>
        <fullName evidence="9">Dihydropteroate pyrophosphorylase</fullName>
    </alternativeName>
</protein>
<feature type="domain" description="Pterin-binding" evidence="10">
    <location>
        <begin position="16"/>
        <end position="268"/>
    </location>
</feature>
<evidence type="ECO:0000313" key="11">
    <source>
        <dbReference type="EMBL" id="QKJ67250.1"/>
    </source>
</evidence>
<dbReference type="KEGG" id="dee:HQN60_11365"/>
<dbReference type="EC" id="2.5.1.15" evidence="4 9"/>
<dbReference type="UniPathway" id="UPA00077">
    <property type="reaction ID" value="UER00156"/>
</dbReference>
<gene>
    <name evidence="11" type="primary">folP</name>
    <name evidence="11" type="ORF">HQN60_11365</name>
</gene>
<evidence type="ECO:0000256" key="4">
    <source>
        <dbReference type="ARBA" id="ARBA00012458"/>
    </source>
</evidence>
<dbReference type="RefSeq" id="WP_173533753.1">
    <property type="nucleotide sequence ID" value="NZ_CP054143.1"/>
</dbReference>
<keyword evidence="6 9" id="KW-0479">Metal-binding</keyword>
<name>A0A6M8SVD0_9NEIS</name>